<dbReference type="InterPro" id="IPR036259">
    <property type="entry name" value="MFS_trans_sf"/>
</dbReference>
<feature type="transmembrane region" description="Helical" evidence="4">
    <location>
        <begin position="374"/>
        <end position="393"/>
    </location>
</feature>
<proteinExistence type="inferred from homology"/>
<feature type="domain" description="Major facilitator superfamily (MFS) profile" evidence="5">
    <location>
        <begin position="284"/>
        <end position="514"/>
    </location>
</feature>
<dbReference type="SUPFAM" id="SSF103473">
    <property type="entry name" value="MFS general substrate transporter"/>
    <property type="match status" value="1"/>
</dbReference>
<keyword evidence="4" id="KW-0472">Membrane</keyword>
<feature type="transmembrane region" description="Helical" evidence="4">
    <location>
        <begin position="350"/>
        <end position="368"/>
    </location>
</feature>
<dbReference type="AlphaFoldDB" id="A0A1S8B3P7"/>
<dbReference type="InterPro" id="IPR020846">
    <property type="entry name" value="MFS_dom"/>
</dbReference>
<dbReference type="Proteomes" id="UP000190776">
    <property type="component" value="Unassembled WGS sequence"/>
</dbReference>
<evidence type="ECO:0000313" key="7">
    <source>
        <dbReference type="EMBL" id="OMP81988.1"/>
    </source>
</evidence>
<feature type="transmembrane region" description="Helical" evidence="4">
    <location>
        <begin position="285"/>
        <end position="306"/>
    </location>
</feature>
<dbReference type="InterPro" id="IPR011701">
    <property type="entry name" value="MFS"/>
</dbReference>
<reference evidence="6 9" key="2">
    <citation type="submission" date="2024-02" db="EMBL/GenBank/DDBJ databases">
        <title>De novo assembly and annotation of 12 fungi associated with fruit tree decline syndrome in Ontario, Canada.</title>
        <authorList>
            <person name="Sulman M."/>
            <person name="Ellouze W."/>
            <person name="Ilyukhin E."/>
        </authorList>
    </citation>
    <scope>NUCLEOTIDE SEQUENCE [LARGE SCALE GENOMIC DNA]</scope>
    <source>
        <strain evidence="6 9">FDS-637</strain>
    </source>
</reference>
<dbReference type="PANTHER" id="PTHR11360:SF315">
    <property type="entry name" value="TRANSPORTER MCH2-RELATED"/>
    <property type="match status" value="1"/>
</dbReference>
<dbReference type="InterPro" id="IPR050327">
    <property type="entry name" value="Proton-linked_MCT"/>
</dbReference>
<comment type="caution">
    <text evidence="7">The sequence shown here is derived from an EMBL/GenBank/DDBJ whole genome shotgun (WGS) entry which is preliminary data.</text>
</comment>
<feature type="transmembrane region" description="Helical" evidence="4">
    <location>
        <begin position="190"/>
        <end position="209"/>
    </location>
</feature>
<evidence type="ECO:0000313" key="9">
    <source>
        <dbReference type="Proteomes" id="UP001430584"/>
    </source>
</evidence>
<feature type="transmembrane region" description="Helical" evidence="4">
    <location>
        <begin position="134"/>
        <end position="158"/>
    </location>
</feature>
<dbReference type="PROSITE" id="PS50850">
    <property type="entry name" value="MFS"/>
    <property type="match status" value="1"/>
</dbReference>
<feature type="region of interest" description="Disordered" evidence="3">
    <location>
        <begin position="24"/>
        <end position="44"/>
    </location>
</feature>
<organism evidence="7 8">
    <name type="scientific">Diplodia seriata</name>
    <dbReference type="NCBI Taxonomy" id="420778"/>
    <lineage>
        <taxon>Eukaryota</taxon>
        <taxon>Fungi</taxon>
        <taxon>Dikarya</taxon>
        <taxon>Ascomycota</taxon>
        <taxon>Pezizomycotina</taxon>
        <taxon>Dothideomycetes</taxon>
        <taxon>Dothideomycetes incertae sedis</taxon>
        <taxon>Botryosphaeriales</taxon>
        <taxon>Botryosphaeriaceae</taxon>
        <taxon>Diplodia</taxon>
    </lineage>
</organism>
<dbReference type="OrthoDB" id="6499973at2759"/>
<feature type="transmembrane region" description="Helical" evidence="4">
    <location>
        <begin position="400"/>
        <end position="424"/>
    </location>
</feature>
<dbReference type="EMBL" id="JAJVCZ030000001">
    <property type="protein sequence ID" value="KAL0265067.1"/>
    <property type="molecule type" value="Genomic_DNA"/>
</dbReference>
<evidence type="ECO:0000256" key="1">
    <source>
        <dbReference type="ARBA" id="ARBA00004141"/>
    </source>
</evidence>
<dbReference type="EMBL" id="MSZU01000114">
    <property type="protein sequence ID" value="OMP81988.1"/>
    <property type="molecule type" value="Genomic_DNA"/>
</dbReference>
<evidence type="ECO:0000256" key="4">
    <source>
        <dbReference type="SAM" id="Phobius"/>
    </source>
</evidence>
<dbReference type="GO" id="GO:0016020">
    <property type="term" value="C:membrane"/>
    <property type="evidence" value="ECO:0007669"/>
    <property type="project" value="UniProtKB-SubCell"/>
</dbReference>
<protein>
    <submittedName>
        <fullName evidence="7">Putative transporter ESBP6</fullName>
    </submittedName>
</protein>
<dbReference type="Proteomes" id="UP001430584">
    <property type="component" value="Unassembled WGS sequence"/>
</dbReference>
<comment type="subcellular location">
    <subcellularLocation>
        <location evidence="1">Membrane</location>
        <topology evidence="1">Multi-pass membrane protein</topology>
    </subcellularLocation>
</comment>
<feature type="compositionally biased region" description="Polar residues" evidence="3">
    <location>
        <begin position="28"/>
        <end position="41"/>
    </location>
</feature>
<dbReference type="GO" id="GO:0022857">
    <property type="term" value="F:transmembrane transporter activity"/>
    <property type="evidence" value="ECO:0007669"/>
    <property type="project" value="InterPro"/>
</dbReference>
<evidence type="ECO:0000259" key="5">
    <source>
        <dbReference type="PROSITE" id="PS50850"/>
    </source>
</evidence>
<keyword evidence="4" id="KW-0812">Transmembrane</keyword>
<comment type="similarity">
    <text evidence="2">Belongs to the major facilitator superfamily. Monocarboxylate porter (TC 2.A.1.13) family.</text>
</comment>
<name>A0A1S8B3P7_9PEZI</name>
<evidence type="ECO:0000256" key="2">
    <source>
        <dbReference type="ARBA" id="ARBA00006727"/>
    </source>
</evidence>
<feature type="transmembrane region" description="Helical" evidence="4">
    <location>
        <begin position="444"/>
        <end position="465"/>
    </location>
</feature>
<sequence length="514" mass="54887">MGDGHTATISPSEIVPDDIELQRATAHQHGSSTESFGSSMQPAEEARVALQEDVPPNGGYAWVCTISVFLINAHTWGINGAWGVILNHFLQNGTYPGAGHLEYALIGGLSISQALMVSPIAVTSREKLGTPTTLLMGTAVVFAALFSSAYATAIWQLFLSQGVAFGWGMGFLYITATAVLPPWFSTRRSLALGLASSGAGLGGLAYSLGTGHAIAQLGVAWTYRILALCSVVVNTASSLLLRDRVPKAVLAQPKAMTLHQQRAGKKQLTGVMRNFDLRDFGRVEVLLIVFWGVVTELGYITIYYSLPNFASTIGLSDSQGAVANALLNLGLGIGRPVVGFYSDRLGRINMAMLTTALCAVLCLALWIPAHSYPLLLVFAVLAGTVCGTFWATISPVLAEVVGIGEMAGVFGVVCFALVLPTTFAEPIAMQLVNGIGLGEGTQKYLVAQVFVGAMFILGAGCLWMLRSWKIFEIEKKAAVERSEDDVTPESRSSVSKRMENLWLTPRRLLLPGWV</sequence>
<feature type="transmembrane region" description="Helical" evidence="4">
    <location>
        <begin position="318"/>
        <end position="338"/>
    </location>
</feature>
<evidence type="ECO:0000313" key="8">
    <source>
        <dbReference type="Proteomes" id="UP000190776"/>
    </source>
</evidence>
<evidence type="ECO:0000256" key="3">
    <source>
        <dbReference type="SAM" id="MobiDB-lite"/>
    </source>
</evidence>
<feature type="transmembrane region" description="Helical" evidence="4">
    <location>
        <begin position="221"/>
        <end position="241"/>
    </location>
</feature>
<accession>A0A1S8B3P7</accession>
<reference evidence="7 8" key="1">
    <citation type="submission" date="2017-01" db="EMBL/GenBank/DDBJ databases">
        <title>Draft genome sequence of Diplodia seriata F98.1, a fungal species involved in grapevine trunk diseases.</title>
        <authorList>
            <person name="Robert-Siegwald G."/>
            <person name="Vallet J."/>
            <person name="Abou-Mansour E."/>
            <person name="Xu J."/>
            <person name="Rey P."/>
            <person name="Bertsch C."/>
            <person name="Rego C."/>
            <person name="Larignon P."/>
            <person name="Fontaine F."/>
            <person name="Lebrun M.-H."/>
        </authorList>
    </citation>
    <scope>NUCLEOTIDE SEQUENCE [LARGE SCALE GENOMIC DNA]</scope>
    <source>
        <strain evidence="7 8">F98.1</strain>
    </source>
</reference>
<dbReference type="Gene3D" id="1.20.1250.20">
    <property type="entry name" value="MFS general substrate transporter like domains"/>
    <property type="match status" value="2"/>
</dbReference>
<feature type="transmembrane region" description="Helical" evidence="4">
    <location>
        <begin position="103"/>
        <end position="122"/>
    </location>
</feature>
<dbReference type="PANTHER" id="PTHR11360">
    <property type="entry name" value="MONOCARBOXYLATE TRANSPORTER"/>
    <property type="match status" value="1"/>
</dbReference>
<evidence type="ECO:0000313" key="6">
    <source>
        <dbReference type="EMBL" id="KAL0265067.1"/>
    </source>
</evidence>
<keyword evidence="9" id="KW-1185">Reference proteome</keyword>
<gene>
    <name evidence="7" type="ORF">BK809_0006297</name>
    <name evidence="6" type="ORF">SLS55_001025</name>
</gene>
<feature type="transmembrane region" description="Helical" evidence="4">
    <location>
        <begin position="164"/>
        <end position="183"/>
    </location>
</feature>
<keyword evidence="4" id="KW-1133">Transmembrane helix</keyword>
<dbReference type="Pfam" id="PF07690">
    <property type="entry name" value="MFS_1"/>
    <property type="match status" value="1"/>
</dbReference>